<keyword evidence="7" id="KW-1185">Reference proteome</keyword>
<name>A0ABM3K663_BACDO</name>
<accession>A0ABM3K663</accession>
<feature type="transmembrane region" description="Helical" evidence="6">
    <location>
        <begin position="198"/>
        <end position="221"/>
    </location>
</feature>
<evidence type="ECO:0000256" key="4">
    <source>
        <dbReference type="ARBA" id="ARBA00022989"/>
    </source>
</evidence>
<evidence type="ECO:0000313" key="8">
    <source>
        <dbReference type="RefSeq" id="XP_049316967.1"/>
    </source>
</evidence>
<evidence type="ECO:0000256" key="3">
    <source>
        <dbReference type="ARBA" id="ARBA00022692"/>
    </source>
</evidence>
<reference evidence="7" key="1">
    <citation type="submission" date="2025-05" db="UniProtKB">
        <authorList>
            <consortium name="RefSeq"/>
        </authorList>
    </citation>
    <scope>NUCLEOTIDE SEQUENCE [LARGE SCALE GENOMIC DNA]</scope>
</reference>
<keyword evidence="5 6" id="KW-0472">Membrane</keyword>
<keyword evidence="4 6" id="KW-1133">Transmembrane helix</keyword>
<dbReference type="Proteomes" id="UP001652620">
    <property type="component" value="Chromosome 1"/>
</dbReference>
<feature type="transmembrane region" description="Helical" evidence="6">
    <location>
        <begin position="173"/>
        <end position="192"/>
    </location>
</feature>
<feature type="transmembrane region" description="Helical" evidence="6">
    <location>
        <begin position="31"/>
        <end position="50"/>
    </location>
</feature>
<proteinExistence type="inferred from homology"/>
<keyword evidence="3 6" id="KW-0812">Transmembrane</keyword>
<comment type="similarity">
    <text evidence="6">Belongs to the insect chemoreceptor superfamily. Gustatory receptor (GR) family.</text>
</comment>
<comment type="subcellular location">
    <subcellularLocation>
        <location evidence="1 6">Cell membrane</location>
        <topology evidence="1 6">Multi-pass membrane protein</topology>
    </subcellularLocation>
</comment>
<dbReference type="InterPro" id="IPR013604">
    <property type="entry name" value="7TM_chemorcpt"/>
</dbReference>
<feature type="transmembrane region" description="Helical" evidence="6">
    <location>
        <begin position="304"/>
        <end position="332"/>
    </location>
</feature>
<evidence type="ECO:0000256" key="1">
    <source>
        <dbReference type="ARBA" id="ARBA00004651"/>
    </source>
</evidence>
<keyword evidence="6" id="KW-0807">Transducer</keyword>
<feature type="transmembrane region" description="Helical" evidence="6">
    <location>
        <begin position="62"/>
        <end position="82"/>
    </location>
</feature>
<evidence type="ECO:0000256" key="6">
    <source>
        <dbReference type="RuleBase" id="RU363108"/>
    </source>
</evidence>
<gene>
    <name evidence="8" type="primary">LOC125779736</name>
</gene>
<feature type="transmembrane region" description="Helical" evidence="6">
    <location>
        <begin position="268"/>
        <end position="292"/>
    </location>
</feature>
<dbReference type="RefSeq" id="XP_049316967.1">
    <property type="nucleotide sequence ID" value="XM_049461010.1"/>
</dbReference>
<keyword evidence="2 6" id="KW-1003">Cell membrane</keyword>
<comment type="function">
    <text evidence="6">Gustatory receptor which mediates acceptance or avoidance behavior, depending on its substrates.</text>
</comment>
<keyword evidence="6 8" id="KW-0675">Receptor</keyword>
<evidence type="ECO:0000313" key="7">
    <source>
        <dbReference type="Proteomes" id="UP001652620"/>
    </source>
</evidence>
<evidence type="ECO:0000256" key="5">
    <source>
        <dbReference type="ARBA" id="ARBA00023136"/>
    </source>
</evidence>
<dbReference type="GeneID" id="125779736"/>
<organism evidence="7 8">
    <name type="scientific">Bactrocera dorsalis</name>
    <name type="common">Oriental fruit fly</name>
    <name type="synonym">Dacus dorsalis</name>
    <dbReference type="NCBI Taxonomy" id="27457"/>
    <lineage>
        <taxon>Eukaryota</taxon>
        <taxon>Metazoa</taxon>
        <taxon>Ecdysozoa</taxon>
        <taxon>Arthropoda</taxon>
        <taxon>Hexapoda</taxon>
        <taxon>Insecta</taxon>
        <taxon>Pterygota</taxon>
        <taxon>Neoptera</taxon>
        <taxon>Endopterygota</taxon>
        <taxon>Diptera</taxon>
        <taxon>Brachycera</taxon>
        <taxon>Muscomorpha</taxon>
        <taxon>Tephritoidea</taxon>
        <taxon>Tephritidae</taxon>
        <taxon>Bactrocera</taxon>
        <taxon>Bactrocera</taxon>
    </lineage>
</organism>
<protein>
    <recommendedName>
        <fullName evidence="6">Gustatory receptor</fullName>
    </recommendedName>
</protein>
<reference evidence="8" key="2">
    <citation type="submission" date="2025-08" db="UniProtKB">
        <authorList>
            <consortium name="RefSeq"/>
        </authorList>
    </citation>
    <scope>IDENTIFICATION</scope>
    <source>
        <tissue evidence="8">Adult</tissue>
    </source>
</reference>
<sequence length="357" mass="41535">MKVDNIFHTKQYSTLGQAVMRLRWRGVVTELIITATIFASIALGIYPYGYDRLRRRIVSSKYCRIYCICVDVILICLALYAWPKEKLVNLERIYYWTLVQLLSQFIIAVNISALFVIMWTNWSEYASVLGIIKEFATFERTYFARHKRLATTCVTYANYMILKSLAMVLRNISYIYVVLVLIPGMSFAVAVVHTIAMILVNVISLVVFHFYMFILATYRYIWIMKQRIKIIAASTGCRSSQLEINEITGVYIRILRLCQQYGRIYGKLMLLCICGVASLNVMTIIVLLFVWRSSENALNMMYCWYVLIINTLDFWLTIAVCELALGTAAQLVELQRYFNNREHMDAALAREVSYCWE</sequence>
<feature type="transmembrane region" description="Helical" evidence="6">
    <location>
        <begin position="94"/>
        <end position="117"/>
    </location>
</feature>
<dbReference type="Pfam" id="PF08395">
    <property type="entry name" value="7tm_7"/>
    <property type="match status" value="1"/>
</dbReference>
<evidence type="ECO:0000256" key="2">
    <source>
        <dbReference type="ARBA" id="ARBA00022475"/>
    </source>
</evidence>